<comment type="caution">
    <text evidence="3">The sequence shown here is derived from an EMBL/GenBank/DDBJ whole genome shotgun (WGS) entry which is preliminary data.</text>
</comment>
<proteinExistence type="predicted"/>
<dbReference type="SUPFAM" id="SSF56801">
    <property type="entry name" value="Acetyl-CoA synthetase-like"/>
    <property type="match status" value="1"/>
</dbReference>
<evidence type="ECO:0000313" key="3">
    <source>
        <dbReference type="EMBL" id="KYJ87006.1"/>
    </source>
</evidence>
<evidence type="ECO:0000256" key="1">
    <source>
        <dbReference type="ARBA" id="ARBA00024484"/>
    </source>
</evidence>
<dbReference type="Gene3D" id="3.30.300.30">
    <property type="match status" value="1"/>
</dbReference>
<dbReference type="PANTHER" id="PTHR43272:SF52">
    <property type="entry name" value="AMP-DEPENDENT SYNTHETASE_LIGASE DOMAIN-CONTAINING PROTEIN"/>
    <property type="match status" value="1"/>
</dbReference>
<reference evidence="3 4" key="1">
    <citation type="submission" date="2015-11" db="EMBL/GenBank/DDBJ databases">
        <title>Draft genome of Sulfurovum riftiae 1812E, a member of the Epsilonproteobacteria isolated from the tube of the deep-sea hydrothermal vent tubewom Riftia pachyptila.</title>
        <authorList>
            <person name="Vetriani C."/>
            <person name="Giovannelli D."/>
        </authorList>
    </citation>
    <scope>NUCLEOTIDE SEQUENCE [LARGE SCALE GENOMIC DNA]</scope>
    <source>
        <strain evidence="3 4">1812E</strain>
    </source>
</reference>
<dbReference type="EMBL" id="LNKT01000008">
    <property type="protein sequence ID" value="KYJ87006.1"/>
    <property type="molecule type" value="Genomic_DNA"/>
</dbReference>
<dbReference type="Proteomes" id="UP000075359">
    <property type="component" value="Unassembled WGS sequence"/>
</dbReference>
<gene>
    <name evidence="3" type="ORF">AS592_00420</name>
</gene>
<dbReference type="GO" id="GO:0016020">
    <property type="term" value="C:membrane"/>
    <property type="evidence" value="ECO:0007669"/>
    <property type="project" value="TreeGrafter"/>
</dbReference>
<dbReference type="STRING" id="1630136.AS592_00420"/>
<protein>
    <submittedName>
        <fullName evidence="3">AMP-binding protein</fullName>
    </submittedName>
</protein>
<dbReference type="Gene3D" id="3.40.50.12780">
    <property type="entry name" value="N-terminal domain of ligase-like"/>
    <property type="match status" value="1"/>
</dbReference>
<accession>A0A151CHK8</accession>
<dbReference type="InterPro" id="IPR042099">
    <property type="entry name" value="ANL_N_sf"/>
</dbReference>
<dbReference type="PANTHER" id="PTHR43272">
    <property type="entry name" value="LONG-CHAIN-FATTY-ACID--COA LIGASE"/>
    <property type="match status" value="1"/>
</dbReference>
<organism evidence="3 4">
    <name type="scientific">Sulfurovum riftiae</name>
    <dbReference type="NCBI Taxonomy" id="1630136"/>
    <lineage>
        <taxon>Bacteria</taxon>
        <taxon>Pseudomonadati</taxon>
        <taxon>Campylobacterota</taxon>
        <taxon>Epsilonproteobacteria</taxon>
        <taxon>Campylobacterales</taxon>
        <taxon>Sulfurovaceae</taxon>
        <taxon>Sulfurovum</taxon>
    </lineage>
</organism>
<dbReference type="InterPro" id="IPR020845">
    <property type="entry name" value="AMP-binding_CS"/>
</dbReference>
<dbReference type="AlphaFoldDB" id="A0A151CHK8"/>
<comment type="catalytic activity">
    <reaction evidence="1">
        <text>a long-chain fatty acid + ATP + CoA = a long-chain fatty acyl-CoA + AMP + diphosphate</text>
        <dbReference type="Rhea" id="RHEA:15421"/>
        <dbReference type="ChEBI" id="CHEBI:30616"/>
        <dbReference type="ChEBI" id="CHEBI:33019"/>
        <dbReference type="ChEBI" id="CHEBI:57287"/>
        <dbReference type="ChEBI" id="CHEBI:57560"/>
        <dbReference type="ChEBI" id="CHEBI:83139"/>
        <dbReference type="ChEBI" id="CHEBI:456215"/>
        <dbReference type="EC" id="6.2.1.3"/>
    </reaction>
    <physiologicalReaction direction="left-to-right" evidence="1">
        <dbReference type="Rhea" id="RHEA:15422"/>
    </physiologicalReaction>
</comment>
<dbReference type="OrthoDB" id="9765680at2"/>
<name>A0A151CHK8_9BACT</name>
<dbReference type="InterPro" id="IPR045851">
    <property type="entry name" value="AMP-bd_C_sf"/>
</dbReference>
<dbReference type="Pfam" id="PF00501">
    <property type="entry name" value="AMP-binding"/>
    <property type="match status" value="1"/>
</dbReference>
<feature type="domain" description="AMP-dependent synthetase/ligase" evidence="2">
    <location>
        <begin position="18"/>
        <end position="419"/>
    </location>
</feature>
<sequence length="568" mass="63636">MSKPFIQLPELTLKALFEYSTSTYGDRPAVQFVDGNVITYEALKAKVSQIQEILYAYDIRPGDRVALYSENMPNWSAIYFAVVTMGAIIVPILPDFHTSEAIHIAHHAECKAAFISQKLFETLLDEKQPPDMSLLVIADKLNILTKLSTPSKMDKVLKKGGEQFSKAMEKLGKEKKEEEEHVIGEDDLAAIIYTSGTTGSSKGVMLTHKNITYDATAAQHVVDIFPEDRFLSVLPLAHTFECTVGMIIPILNGASIHYIQKPPTPTILVKAMATVRPTFMLTVPLIIEKIYKNRIQPNFEKNFLIRALYAIPFIRKQLNRIAGKKLIETFGGEIRFFGVGGAGLSPLVEKFLREAAFPYCIGYGLTETSPFLAGTNPEKTKYKAIGPVIPGVEIELRDKNAEGIGTLWARGPIVMKGYYKDPEKTAEVIDENGWFNTEDIGYIDRDGYFFMSGRAKNIIVGPSGENIYPEQIEAVINANIFVADSLVFDDSGVLTARINLDYDKLDEELGVKKKSETEVHREVAEVLESIRKEVNENVSAFSRLRKVIEQKEPFVKTPTKKIKRYLYV</sequence>
<evidence type="ECO:0000259" key="2">
    <source>
        <dbReference type="Pfam" id="PF00501"/>
    </source>
</evidence>
<keyword evidence="4" id="KW-1185">Reference proteome</keyword>
<evidence type="ECO:0000313" key="4">
    <source>
        <dbReference type="Proteomes" id="UP000075359"/>
    </source>
</evidence>
<dbReference type="RefSeq" id="WP_067329619.1">
    <property type="nucleotide sequence ID" value="NZ_LNKT01000008.1"/>
</dbReference>
<dbReference type="PROSITE" id="PS00455">
    <property type="entry name" value="AMP_BINDING"/>
    <property type="match status" value="1"/>
</dbReference>
<dbReference type="InterPro" id="IPR000873">
    <property type="entry name" value="AMP-dep_synth/lig_dom"/>
</dbReference>
<dbReference type="GO" id="GO:0004467">
    <property type="term" value="F:long-chain fatty acid-CoA ligase activity"/>
    <property type="evidence" value="ECO:0007669"/>
    <property type="project" value="UniProtKB-EC"/>
</dbReference>